<dbReference type="EMBL" id="CAADRN010000288">
    <property type="protein sequence ID" value="VFU17180.1"/>
    <property type="molecule type" value="Genomic_DNA"/>
</dbReference>
<keyword evidence="2" id="KW-0645">Protease</keyword>
<reference evidence="6" key="1">
    <citation type="submission" date="2019-03" db="EMBL/GenBank/DDBJ databases">
        <authorList>
            <person name="Hao L."/>
        </authorList>
    </citation>
    <scope>NUCLEOTIDE SEQUENCE</scope>
</reference>
<dbReference type="GO" id="GO:0070006">
    <property type="term" value="F:metalloaminopeptidase activity"/>
    <property type="evidence" value="ECO:0007669"/>
    <property type="project" value="InterPro"/>
</dbReference>
<protein>
    <submittedName>
        <fullName evidence="6">Methionine aminopeptidase</fullName>
        <ecNumber evidence="6">3.4.11.18</ecNumber>
    </submittedName>
</protein>
<keyword evidence="4 6" id="KW-0378">Hydrolase</keyword>
<accession>A0A485M509</accession>
<feature type="domain" description="Peptidase M24" evidence="5">
    <location>
        <begin position="12"/>
        <end position="239"/>
    </location>
</feature>
<keyword evidence="3" id="KW-0479">Metal-binding</keyword>
<dbReference type="Gene3D" id="3.90.230.10">
    <property type="entry name" value="Creatinase/methionine aminopeptidase superfamily"/>
    <property type="match status" value="1"/>
</dbReference>
<dbReference type="SUPFAM" id="SSF55920">
    <property type="entry name" value="Creatinase/aminopeptidase"/>
    <property type="match status" value="1"/>
</dbReference>
<name>A0A485M509_9ZZZZ</name>
<dbReference type="PROSITE" id="PS00680">
    <property type="entry name" value="MAP_1"/>
    <property type="match status" value="1"/>
</dbReference>
<evidence type="ECO:0000256" key="3">
    <source>
        <dbReference type="ARBA" id="ARBA00022723"/>
    </source>
</evidence>
<dbReference type="GO" id="GO:0004239">
    <property type="term" value="F:initiator methionyl aminopeptidase activity"/>
    <property type="evidence" value="ECO:0007669"/>
    <property type="project" value="UniProtKB-EC"/>
</dbReference>
<dbReference type="GO" id="GO:0046872">
    <property type="term" value="F:metal ion binding"/>
    <property type="evidence" value="ECO:0007669"/>
    <property type="project" value="UniProtKB-KW"/>
</dbReference>
<dbReference type="PANTHER" id="PTHR43330">
    <property type="entry name" value="METHIONINE AMINOPEPTIDASE"/>
    <property type="match status" value="1"/>
</dbReference>
<keyword evidence="1 6" id="KW-0031">Aminopeptidase</keyword>
<evidence type="ECO:0000313" key="6">
    <source>
        <dbReference type="EMBL" id="VFU17180.1"/>
    </source>
</evidence>
<evidence type="ECO:0000259" key="5">
    <source>
        <dbReference type="Pfam" id="PF00557"/>
    </source>
</evidence>
<dbReference type="NCBIfam" id="TIGR00500">
    <property type="entry name" value="met_pdase_I"/>
    <property type="match status" value="1"/>
</dbReference>
<dbReference type="Pfam" id="PF00557">
    <property type="entry name" value="Peptidase_M24"/>
    <property type="match status" value="1"/>
</dbReference>
<evidence type="ECO:0000256" key="4">
    <source>
        <dbReference type="ARBA" id="ARBA00022801"/>
    </source>
</evidence>
<dbReference type="GO" id="GO:0005829">
    <property type="term" value="C:cytosol"/>
    <property type="evidence" value="ECO:0007669"/>
    <property type="project" value="TreeGrafter"/>
</dbReference>
<gene>
    <name evidence="6" type="primary">mapA</name>
    <name evidence="6" type="ORF">SCFA_3580002</name>
</gene>
<dbReference type="InterPro" id="IPR000994">
    <property type="entry name" value="Pept_M24"/>
</dbReference>
<dbReference type="InterPro" id="IPR036005">
    <property type="entry name" value="Creatinase/aminopeptidase-like"/>
</dbReference>
<dbReference type="AlphaFoldDB" id="A0A485M509"/>
<dbReference type="CDD" id="cd01086">
    <property type="entry name" value="MetAP1"/>
    <property type="match status" value="1"/>
</dbReference>
<dbReference type="PANTHER" id="PTHR43330:SF27">
    <property type="entry name" value="METHIONINE AMINOPEPTIDASE"/>
    <property type="match status" value="1"/>
</dbReference>
<dbReference type="PRINTS" id="PR00599">
    <property type="entry name" value="MAPEPTIDASE"/>
</dbReference>
<dbReference type="InterPro" id="IPR002467">
    <property type="entry name" value="Pept_M24A_MAP1"/>
</dbReference>
<proteinExistence type="inferred from homology"/>
<sequence length="248" mass="26874">MISCKSERELTYMRDAGRINARTHAELARAVKVGVSTGELDRLAEDFIIKAGGRPAFKGLYGFPYSICTSVNEEVVHGFPGLRKLENGDIISIDIGTEINGYFGDSAVTLPVGDVSSEALQLLKVTEESLYKGIEQAVVGNRLSDISHAVQTCAESRGYSVVRDYVGHGIGTKPHEDPQVPNFGRPGRGPRLMAGMTLAIEPMINVGTYQVKTLSNNWTVVTLDAELSAHFEHTVAITNGEPEILTKL</sequence>
<organism evidence="6">
    <name type="scientific">anaerobic digester metagenome</name>
    <dbReference type="NCBI Taxonomy" id="1263854"/>
    <lineage>
        <taxon>unclassified sequences</taxon>
        <taxon>metagenomes</taxon>
        <taxon>ecological metagenomes</taxon>
    </lineage>
</organism>
<evidence type="ECO:0000256" key="2">
    <source>
        <dbReference type="ARBA" id="ARBA00022670"/>
    </source>
</evidence>
<dbReference type="GO" id="GO:0006508">
    <property type="term" value="P:proteolysis"/>
    <property type="evidence" value="ECO:0007669"/>
    <property type="project" value="UniProtKB-KW"/>
</dbReference>
<evidence type="ECO:0000256" key="1">
    <source>
        <dbReference type="ARBA" id="ARBA00022438"/>
    </source>
</evidence>
<dbReference type="EC" id="3.4.11.18" evidence="6"/>
<dbReference type="InterPro" id="IPR001714">
    <property type="entry name" value="Pept_M24_MAP"/>
</dbReference>
<dbReference type="HAMAP" id="MF_01974">
    <property type="entry name" value="MetAP_1"/>
    <property type="match status" value="1"/>
</dbReference>